<dbReference type="EMBL" id="BAABHO010000003">
    <property type="protein sequence ID" value="GAA4775120.1"/>
    <property type="molecule type" value="Genomic_DNA"/>
</dbReference>
<gene>
    <name evidence="3" type="ORF">GCM10023200_04450</name>
</gene>
<keyword evidence="1" id="KW-0521">NADP</keyword>
<dbReference type="Pfam" id="PF08240">
    <property type="entry name" value="ADH_N"/>
    <property type="match status" value="1"/>
</dbReference>
<dbReference type="CDD" id="cd05289">
    <property type="entry name" value="MDR_like_2"/>
    <property type="match status" value="1"/>
</dbReference>
<name>A0ABP9A749_9PSEU</name>
<dbReference type="SUPFAM" id="SSF50129">
    <property type="entry name" value="GroES-like"/>
    <property type="match status" value="1"/>
</dbReference>
<comment type="caution">
    <text evidence="3">The sequence shown here is derived from an EMBL/GenBank/DDBJ whole genome shotgun (WGS) entry which is preliminary data.</text>
</comment>
<organism evidence="3 4">
    <name type="scientific">Actinomycetospora chlora</name>
    <dbReference type="NCBI Taxonomy" id="663608"/>
    <lineage>
        <taxon>Bacteria</taxon>
        <taxon>Bacillati</taxon>
        <taxon>Actinomycetota</taxon>
        <taxon>Actinomycetes</taxon>
        <taxon>Pseudonocardiales</taxon>
        <taxon>Pseudonocardiaceae</taxon>
        <taxon>Actinomycetospora</taxon>
    </lineage>
</organism>
<dbReference type="SMART" id="SM00829">
    <property type="entry name" value="PKS_ER"/>
    <property type="match status" value="1"/>
</dbReference>
<proteinExistence type="predicted"/>
<dbReference type="InterPro" id="IPR013149">
    <property type="entry name" value="ADH-like_C"/>
</dbReference>
<sequence length="322" mass="32916">MPPRPRVLGGGMTSRVVQYRRFGGPEVLEVTEREDPVPGAGQVRLAVRAAAVNPLDWKLRLGAMAKGDAPPEPRVPGFDVAGVVEAVGEGVTAFAVGDEVAGRSTGGAYAEKALADARALVAKPTAVSWETAASLPVVTTTAYRVLDLLGLGEGDHTGTTLVVDGASGGVGVYAVQLAVARGATVVGTAGPAHQEDVRALGATPVVYGDGLVDRVRAVAPQGVDVALETAGKGALRDLVELTGSPDKVITIADYPGSQELGVVFSSGGDPDEEARALTDALARVADGRYRTTAVVTYALDEAGRAQEDNQHGRVSGKLVLVP</sequence>
<dbReference type="InterPro" id="IPR036291">
    <property type="entry name" value="NAD(P)-bd_dom_sf"/>
</dbReference>
<dbReference type="Pfam" id="PF00107">
    <property type="entry name" value="ADH_zinc_N"/>
    <property type="match status" value="1"/>
</dbReference>
<dbReference type="PANTHER" id="PTHR44154">
    <property type="entry name" value="QUINONE OXIDOREDUCTASE"/>
    <property type="match status" value="1"/>
</dbReference>
<evidence type="ECO:0000259" key="2">
    <source>
        <dbReference type="SMART" id="SM00829"/>
    </source>
</evidence>
<dbReference type="InterPro" id="IPR011032">
    <property type="entry name" value="GroES-like_sf"/>
</dbReference>
<evidence type="ECO:0000313" key="3">
    <source>
        <dbReference type="EMBL" id="GAA4775120.1"/>
    </source>
</evidence>
<protein>
    <submittedName>
        <fullName evidence="3">NADP-dependent oxidoreductase</fullName>
    </submittedName>
</protein>
<dbReference type="SUPFAM" id="SSF51735">
    <property type="entry name" value="NAD(P)-binding Rossmann-fold domains"/>
    <property type="match status" value="1"/>
</dbReference>
<evidence type="ECO:0000256" key="1">
    <source>
        <dbReference type="ARBA" id="ARBA00022857"/>
    </source>
</evidence>
<feature type="domain" description="Enoyl reductase (ER)" evidence="2">
    <location>
        <begin position="23"/>
        <end position="320"/>
    </location>
</feature>
<dbReference type="InterPro" id="IPR051603">
    <property type="entry name" value="Zinc-ADH_QOR/CCCR"/>
</dbReference>
<accession>A0ABP9A749</accession>
<dbReference type="Gene3D" id="3.40.50.720">
    <property type="entry name" value="NAD(P)-binding Rossmann-like Domain"/>
    <property type="match status" value="1"/>
</dbReference>
<keyword evidence="4" id="KW-1185">Reference proteome</keyword>
<dbReference type="PANTHER" id="PTHR44154:SF1">
    <property type="entry name" value="QUINONE OXIDOREDUCTASE"/>
    <property type="match status" value="1"/>
</dbReference>
<dbReference type="InterPro" id="IPR013154">
    <property type="entry name" value="ADH-like_N"/>
</dbReference>
<dbReference type="Gene3D" id="3.90.180.10">
    <property type="entry name" value="Medium-chain alcohol dehydrogenases, catalytic domain"/>
    <property type="match status" value="1"/>
</dbReference>
<dbReference type="Proteomes" id="UP001500928">
    <property type="component" value="Unassembled WGS sequence"/>
</dbReference>
<reference evidence="4" key="1">
    <citation type="journal article" date="2019" name="Int. J. Syst. Evol. Microbiol.">
        <title>The Global Catalogue of Microorganisms (GCM) 10K type strain sequencing project: providing services to taxonomists for standard genome sequencing and annotation.</title>
        <authorList>
            <consortium name="The Broad Institute Genomics Platform"/>
            <consortium name="The Broad Institute Genome Sequencing Center for Infectious Disease"/>
            <person name="Wu L."/>
            <person name="Ma J."/>
        </authorList>
    </citation>
    <scope>NUCLEOTIDE SEQUENCE [LARGE SCALE GENOMIC DNA]</scope>
    <source>
        <strain evidence="4">JCM 17979</strain>
    </source>
</reference>
<dbReference type="InterPro" id="IPR020843">
    <property type="entry name" value="ER"/>
</dbReference>
<evidence type="ECO:0000313" key="4">
    <source>
        <dbReference type="Proteomes" id="UP001500928"/>
    </source>
</evidence>